<dbReference type="GO" id="GO:0043565">
    <property type="term" value="F:sequence-specific DNA binding"/>
    <property type="evidence" value="ECO:0000318"/>
    <property type="project" value="GO_Central"/>
</dbReference>
<sequence>MIDCRPSAPPDGVIYFAPTVAHWLRPMESPRTYNDSMLGEPFDPSAEFSIQERCKPHWSQAGAIVFITFRLADSIPAVVIDRWDRERVDWLHRAGHPEATTLNWKSIAHSLEQKLKDTFQRQFRQTHERFLDDCHGACVLKRPEIACIVADALHHFDGIRYRLGDFVVMPNHVHLLASFADPDSMSKQCFSWLHFTAKKINAALERRGKLWQSDAFDHLVRSGEQYEYLRRYIEENPEKANLCEGQFLHWVSPNG</sequence>
<evidence type="ECO:0000313" key="2">
    <source>
        <dbReference type="EMBL" id="CAD75884.1"/>
    </source>
</evidence>
<dbReference type="PANTHER" id="PTHR36966:SF1">
    <property type="entry name" value="REP-ASSOCIATED TYROSINE TRANSPOSASE"/>
    <property type="match status" value="1"/>
</dbReference>
<proteinExistence type="predicted"/>
<dbReference type="PATRIC" id="fig|243090.15.peg.4185"/>
<dbReference type="EMBL" id="BX294148">
    <property type="protein sequence ID" value="CAD75884.1"/>
    <property type="molecule type" value="Genomic_DNA"/>
</dbReference>
<dbReference type="SMART" id="SM01321">
    <property type="entry name" value="Y1_Tnp"/>
    <property type="match status" value="1"/>
</dbReference>
<dbReference type="AlphaFoldDB" id="Q7UMN2"/>
<organism evidence="2 3">
    <name type="scientific">Rhodopirellula baltica (strain DSM 10527 / NCIMB 13988 / SH1)</name>
    <dbReference type="NCBI Taxonomy" id="243090"/>
    <lineage>
        <taxon>Bacteria</taxon>
        <taxon>Pseudomonadati</taxon>
        <taxon>Planctomycetota</taxon>
        <taxon>Planctomycetia</taxon>
        <taxon>Pirellulales</taxon>
        <taxon>Pirellulaceae</taxon>
        <taxon>Rhodopirellula</taxon>
    </lineage>
</organism>
<dbReference type="GO" id="GO:0006313">
    <property type="term" value="P:DNA transposition"/>
    <property type="evidence" value="ECO:0007669"/>
    <property type="project" value="InterPro"/>
</dbReference>
<keyword evidence="3" id="KW-1185">Reference proteome</keyword>
<dbReference type="Gene3D" id="3.30.70.1290">
    <property type="entry name" value="Transposase IS200-like"/>
    <property type="match status" value="1"/>
</dbReference>
<dbReference type="InterPro" id="IPR036515">
    <property type="entry name" value="Transposase_17_sf"/>
</dbReference>
<dbReference type="eggNOG" id="COG1943">
    <property type="taxonomic scope" value="Bacteria"/>
</dbReference>
<reference evidence="2 3" key="1">
    <citation type="journal article" date="2003" name="Proc. Natl. Acad. Sci. U.S.A.">
        <title>Complete genome sequence of the marine planctomycete Pirellula sp. strain 1.</title>
        <authorList>
            <person name="Gloeckner F.O."/>
            <person name="Kube M."/>
            <person name="Bauer M."/>
            <person name="Teeling H."/>
            <person name="Lombardot T."/>
            <person name="Ludwig W."/>
            <person name="Gade D."/>
            <person name="Beck A."/>
            <person name="Borzym K."/>
            <person name="Heitmann K."/>
            <person name="Rabus R."/>
            <person name="Schlesner H."/>
            <person name="Amann R."/>
            <person name="Reinhardt R."/>
        </authorList>
    </citation>
    <scope>NUCLEOTIDE SEQUENCE [LARGE SCALE GENOMIC DNA]</scope>
    <source>
        <strain evidence="3">DSM 10527 / NCIMB 13988 / SH1</strain>
    </source>
</reference>
<dbReference type="PANTHER" id="PTHR36966">
    <property type="entry name" value="REP-ASSOCIATED TYROSINE TRANSPOSASE"/>
    <property type="match status" value="1"/>
</dbReference>
<dbReference type="KEGG" id="rba:RB8722"/>
<dbReference type="EnsemblBacteria" id="CAD75884">
    <property type="protein sequence ID" value="CAD75884"/>
    <property type="gene ID" value="RB8722"/>
</dbReference>
<dbReference type="InterPro" id="IPR002686">
    <property type="entry name" value="Transposase_17"/>
</dbReference>
<name>Q7UMN2_RHOBA</name>
<dbReference type="SUPFAM" id="SSF143422">
    <property type="entry name" value="Transposase IS200-like"/>
    <property type="match status" value="1"/>
</dbReference>
<dbReference type="InterPro" id="IPR052715">
    <property type="entry name" value="RAYT_transposase"/>
</dbReference>
<dbReference type="Proteomes" id="UP000001025">
    <property type="component" value="Chromosome"/>
</dbReference>
<evidence type="ECO:0000313" key="3">
    <source>
        <dbReference type="Proteomes" id="UP000001025"/>
    </source>
</evidence>
<protein>
    <recommendedName>
        <fullName evidence="1">Transposase IS200-like domain-containing protein</fullName>
    </recommendedName>
</protein>
<dbReference type="GO" id="GO:0004803">
    <property type="term" value="F:transposase activity"/>
    <property type="evidence" value="ECO:0007669"/>
    <property type="project" value="InterPro"/>
</dbReference>
<dbReference type="FunFam" id="3.30.70.1290:FF:000004">
    <property type="match status" value="1"/>
</dbReference>
<dbReference type="OrthoDB" id="9794403at2"/>
<evidence type="ECO:0000259" key="1">
    <source>
        <dbReference type="SMART" id="SM01321"/>
    </source>
</evidence>
<feature type="domain" description="Transposase IS200-like" evidence="1">
    <location>
        <begin position="60"/>
        <end position="236"/>
    </location>
</feature>
<dbReference type="HOGENOM" id="CLU_092744_1_0_0"/>
<gene>
    <name evidence="2" type="ordered locus">RB8722</name>
</gene>
<dbReference type="InParanoid" id="Q7UMN2"/>
<dbReference type="STRING" id="243090.RB8722"/>
<accession>Q7UMN2</accession>
<dbReference type="GO" id="GO:0006310">
    <property type="term" value="P:DNA recombination"/>
    <property type="evidence" value="ECO:0000318"/>
    <property type="project" value="GO_Central"/>
</dbReference>